<evidence type="ECO:0000256" key="1">
    <source>
        <dbReference type="SAM" id="MobiDB-lite"/>
    </source>
</evidence>
<name>A0A7J6BYZ5_9TELE</name>
<dbReference type="PANTHER" id="PTHR31193">
    <property type="entry name" value="TRANSMEMBRANE PROTEIN C9ORF91"/>
    <property type="match status" value="1"/>
</dbReference>
<evidence type="ECO:0000313" key="3">
    <source>
        <dbReference type="EMBL" id="KAF4100218.1"/>
    </source>
</evidence>
<feature type="region of interest" description="Disordered" evidence="1">
    <location>
        <begin position="63"/>
        <end position="85"/>
    </location>
</feature>
<accession>A0A7J6BYZ5</accession>
<feature type="transmembrane region" description="Helical" evidence="2">
    <location>
        <begin position="152"/>
        <end position="172"/>
    </location>
</feature>
<comment type="caution">
    <text evidence="3">The sequence shown here is derived from an EMBL/GenBank/DDBJ whole genome shotgun (WGS) entry which is preliminary data.</text>
</comment>
<keyword evidence="2" id="KW-0812">Transmembrane</keyword>
<gene>
    <name evidence="3" type="ORF">G5714_018414</name>
</gene>
<dbReference type="Proteomes" id="UP000579812">
    <property type="component" value="Unassembled WGS sequence"/>
</dbReference>
<keyword evidence="2" id="KW-1133">Transmembrane helix</keyword>
<proteinExistence type="predicted"/>
<evidence type="ECO:0000256" key="2">
    <source>
        <dbReference type="SAM" id="Phobius"/>
    </source>
</evidence>
<sequence>MAVKHVCCIKKLAKLAGCSGVSCECYRVSCCAYRQCTVLRASTETSWALTVAVTMEERERQCNGEERCDVESPTGQSVTAGEPGTASTWRNGQCVVSVSTSTWFTPTFDFSHCRTLLETKGFQIPAEDFEGPLRLALDHPSVRRYLLFNSNIFNVIMAPVLYVVLWCAVYSTIHMYLDGSTAEFWVLCLCVSLVSVILTATINLIFHYSNKEINMNTDVRLVGVNEHMVRHKLLLGVADWVQKCRGKLQLFCMYWDLSPCLISLTEALDDMSFVRDQVQNKLKKRMSHLVLVTEVTTLDPEVVLQDEELPEEEQPLLLEGRERSTSTSQREDSKLTKNFSLMPDTTLSNQAIAQQLLMTYSALYVRLLVSNKLPAPPQRPSGAAKNHSTSCLCLCEYVELKVLR</sequence>
<feature type="compositionally biased region" description="Basic and acidic residues" evidence="1">
    <location>
        <begin position="319"/>
        <end position="333"/>
    </location>
</feature>
<dbReference type="EMBL" id="JAAMOB010000019">
    <property type="protein sequence ID" value="KAF4100218.1"/>
    <property type="molecule type" value="Genomic_DNA"/>
</dbReference>
<keyword evidence="2" id="KW-0472">Membrane</keyword>
<dbReference type="AlphaFoldDB" id="A0A7J6BYZ5"/>
<protein>
    <recommendedName>
        <fullName evidence="5">Transmembrane protein 268</fullName>
    </recommendedName>
</protein>
<evidence type="ECO:0000313" key="4">
    <source>
        <dbReference type="Proteomes" id="UP000579812"/>
    </source>
</evidence>
<evidence type="ECO:0008006" key="5">
    <source>
        <dbReference type="Google" id="ProtNLM"/>
    </source>
</evidence>
<feature type="transmembrane region" description="Helical" evidence="2">
    <location>
        <begin position="184"/>
        <end position="206"/>
    </location>
</feature>
<feature type="region of interest" description="Disordered" evidence="1">
    <location>
        <begin position="314"/>
        <end position="333"/>
    </location>
</feature>
<feature type="compositionally biased region" description="Polar residues" evidence="1">
    <location>
        <begin position="73"/>
        <end position="85"/>
    </location>
</feature>
<dbReference type="InterPro" id="IPR028054">
    <property type="entry name" value="DUF4481"/>
</dbReference>
<organism evidence="3 4">
    <name type="scientific">Onychostoma macrolepis</name>
    <dbReference type="NCBI Taxonomy" id="369639"/>
    <lineage>
        <taxon>Eukaryota</taxon>
        <taxon>Metazoa</taxon>
        <taxon>Chordata</taxon>
        <taxon>Craniata</taxon>
        <taxon>Vertebrata</taxon>
        <taxon>Euteleostomi</taxon>
        <taxon>Actinopterygii</taxon>
        <taxon>Neopterygii</taxon>
        <taxon>Teleostei</taxon>
        <taxon>Ostariophysi</taxon>
        <taxon>Cypriniformes</taxon>
        <taxon>Cyprinidae</taxon>
        <taxon>Acrossocheilinae</taxon>
        <taxon>Onychostoma</taxon>
    </lineage>
</organism>
<dbReference type="Pfam" id="PF14800">
    <property type="entry name" value="DUF4481"/>
    <property type="match status" value="1"/>
</dbReference>
<reference evidence="3 4" key="1">
    <citation type="submission" date="2020-04" db="EMBL/GenBank/DDBJ databases">
        <title>Chromosome-level genome assembly of a cyprinid fish Onychostoma macrolepis by integration of Nanopore Sequencing, Bionano and Hi-C technology.</title>
        <authorList>
            <person name="Wang D."/>
        </authorList>
    </citation>
    <scope>NUCLEOTIDE SEQUENCE [LARGE SCALE GENOMIC DNA]</scope>
    <source>
        <strain evidence="3">SWU-2019</strain>
        <tissue evidence="3">Muscle</tissue>
    </source>
</reference>
<keyword evidence="4" id="KW-1185">Reference proteome</keyword>
<dbReference type="PANTHER" id="PTHR31193:SF1">
    <property type="entry name" value="TRANSMEMBRANE PROTEIN 268"/>
    <property type="match status" value="1"/>
</dbReference>